<protein>
    <recommendedName>
        <fullName evidence="3">TIGR04076 family protein</fullName>
    </recommendedName>
</protein>
<dbReference type="Proteomes" id="UP001265746">
    <property type="component" value="Unassembled WGS sequence"/>
</dbReference>
<gene>
    <name evidence="1" type="ORF">N8I77_004995</name>
</gene>
<evidence type="ECO:0000313" key="1">
    <source>
        <dbReference type="EMBL" id="KAK2611665.1"/>
    </source>
</evidence>
<dbReference type="NCBIfam" id="TIGR04076">
    <property type="entry name" value="TIGR04076 family protein"/>
    <property type="match status" value="1"/>
</dbReference>
<proteinExistence type="predicted"/>
<dbReference type="AlphaFoldDB" id="A0AAD9W7M3"/>
<comment type="caution">
    <text evidence="1">The sequence shown here is derived from an EMBL/GenBank/DDBJ whole genome shotgun (WGS) entry which is preliminary data.</text>
</comment>
<sequence>MASTATRVASAQADDSFELYNLRVEVVCPPGERIMCGAKEGDYFTLEGEMMYLPPGQGISIYSLSSVLPLLAAKQRVTHANDWMTSDALIACPDPNCKSKLRIVRTGKREFSHAETTIVGLEGNN</sequence>
<name>A0AAD9W7M3_PHOAM</name>
<organism evidence="1 2">
    <name type="scientific">Phomopsis amygdali</name>
    <name type="common">Fusicoccum amygdali</name>
    <dbReference type="NCBI Taxonomy" id="1214568"/>
    <lineage>
        <taxon>Eukaryota</taxon>
        <taxon>Fungi</taxon>
        <taxon>Dikarya</taxon>
        <taxon>Ascomycota</taxon>
        <taxon>Pezizomycotina</taxon>
        <taxon>Sordariomycetes</taxon>
        <taxon>Sordariomycetidae</taxon>
        <taxon>Diaporthales</taxon>
        <taxon>Diaporthaceae</taxon>
        <taxon>Diaporthe</taxon>
    </lineage>
</organism>
<dbReference type="EMBL" id="JAUJFL010000002">
    <property type="protein sequence ID" value="KAK2611665.1"/>
    <property type="molecule type" value="Genomic_DNA"/>
</dbReference>
<evidence type="ECO:0008006" key="3">
    <source>
        <dbReference type="Google" id="ProtNLM"/>
    </source>
</evidence>
<dbReference type="InterPro" id="IPR023811">
    <property type="entry name" value="CHP04076"/>
</dbReference>
<keyword evidence="2" id="KW-1185">Reference proteome</keyword>
<evidence type="ECO:0000313" key="2">
    <source>
        <dbReference type="Proteomes" id="UP001265746"/>
    </source>
</evidence>
<accession>A0AAD9W7M3</accession>
<reference evidence="1" key="1">
    <citation type="submission" date="2023-06" db="EMBL/GenBank/DDBJ databases">
        <authorList>
            <person name="Noh H."/>
        </authorList>
    </citation>
    <scope>NUCLEOTIDE SEQUENCE</scope>
    <source>
        <strain evidence="1">DUCC20226</strain>
    </source>
</reference>